<dbReference type="SUPFAM" id="SSF143120">
    <property type="entry name" value="YefM-like"/>
    <property type="match status" value="1"/>
</dbReference>
<organism evidence="3 4">
    <name type="scientific">Noviherbaspirillum pedocola</name>
    <dbReference type="NCBI Taxonomy" id="2801341"/>
    <lineage>
        <taxon>Bacteria</taxon>
        <taxon>Pseudomonadati</taxon>
        <taxon>Pseudomonadota</taxon>
        <taxon>Betaproteobacteria</taxon>
        <taxon>Burkholderiales</taxon>
        <taxon>Oxalobacteraceae</taxon>
        <taxon>Noviherbaspirillum</taxon>
    </lineage>
</organism>
<sequence length="78" mass="8578">MHIVNLQEARDTLAELAEEAARGEEIVIAVSGKLRVKLVPVEMERQARKPGSLKGKIRIAPDFDAPLPDDVQSAFEGR</sequence>
<dbReference type="AlphaFoldDB" id="A0A934T1B7"/>
<dbReference type="RefSeq" id="WP_200595200.1">
    <property type="nucleotide sequence ID" value="NZ_JAEPBG010000010.1"/>
</dbReference>
<dbReference type="InterPro" id="IPR006442">
    <property type="entry name" value="Antitoxin_Phd/YefM"/>
</dbReference>
<dbReference type="NCBIfam" id="TIGR01552">
    <property type="entry name" value="phd_fam"/>
    <property type="match status" value="1"/>
</dbReference>
<comment type="function">
    <text evidence="2">Antitoxin component of a type II toxin-antitoxin (TA) system.</text>
</comment>
<comment type="caution">
    <text evidence="3">The sequence shown here is derived from an EMBL/GenBank/DDBJ whole genome shotgun (WGS) entry which is preliminary data.</text>
</comment>
<comment type="similarity">
    <text evidence="1 2">Belongs to the phD/YefM antitoxin family.</text>
</comment>
<evidence type="ECO:0000256" key="2">
    <source>
        <dbReference type="RuleBase" id="RU362080"/>
    </source>
</evidence>
<protein>
    <recommendedName>
        <fullName evidence="2">Antitoxin</fullName>
    </recommendedName>
</protein>
<evidence type="ECO:0000256" key="1">
    <source>
        <dbReference type="ARBA" id="ARBA00009981"/>
    </source>
</evidence>
<evidence type="ECO:0000313" key="4">
    <source>
        <dbReference type="Proteomes" id="UP000622890"/>
    </source>
</evidence>
<gene>
    <name evidence="3" type="ORF">JJB74_21205</name>
</gene>
<dbReference type="Pfam" id="PF02604">
    <property type="entry name" value="PhdYeFM_antitox"/>
    <property type="match status" value="1"/>
</dbReference>
<proteinExistence type="inferred from homology"/>
<name>A0A934T1B7_9BURK</name>
<dbReference type="InterPro" id="IPR036165">
    <property type="entry name" value="YefM-like_sf"/>
</dbReference>
<evidence type="ECO:0000313" key="3">
    <source>
        <dbReference type="EMBL" id="MBK4737147.1"/>
    </source>
</evidence>
<dbReference type="Gene3D" id="3.40.1620.10">
    <property type="entry name" value="YefM-like domain"/>
    <property type="match status" value="1"/>
</dbReference>
<keyword evidence="4" id="KW-1185">Reference proteome</keyword>
<reference evidence="3" key="1">
    <citation type="submission" date="2021-01" db="EMBL/GenBank/DDBJ databases">
        <title>Genome sequence of strain Noviherbaspirillum sp. DKR-6.</title>
        <authorList>
            <person name="Chaudhary D.K."/>
        </authorList>
    </citation>
    <scope>NUCLEOTIDE SEQUENCE</scope>
    <source>
        <strain evidence="3">DKR-6</strain>
    </source>
</reference>
<accession>A0A934T1B7</accession>
<dbReference type="EMBL" id="JAEPBG010000010">
    <property type="protein sequence ID" value="MBK4737147.1"/>
    <property type="molecule type" value="Genomic_DNA"/>
</dbReference>
<dbReference type="Proteomes" id="UP000622890">
    <property type="component" value="Unassembled WGS sequence"/>
</dbReference>